<dbReference type="EMBL" id="JYFC01000002">
    <property type="protein sequence ID" value="KJC64950.1"/>
    <property type="molecule type" value="Genomic_DNA"/>
</dbReference>
<evidence type="ECO:0000313" key="2">
    <source>
        <dbReference type="Proteomes" id="UP000032503"/>
    </source>
</evidence>
<evidence type="ECO:0000313" key="1">
    <source>
        <dbReference type="EMBL" id="KJC64950.1"/>
    </source>
</evidence>
<gene>
    <name evidence="1" type="ORF">TZ00_04850</name>
</gene>
<accession>A0ABR5CH23</accession>
<dbReference type="Proteomes" id="UP000032503">
    <property type="component" value="Unassembled WGS sequence"/>
</dbReference>
<dbReference type="RefSeq" id="WP_044439719.1">
    <property type="nucleotide sequence ID" value="NZ_JYFC01000002.1"/>
</dbReference>
<comment type="caution">
    <text evidence="1">The sequence shown here is derived from an EMBL/GenBank/DDBJ whole genome shotgun (WGS) entry which is preliminary data.</text>
</comment>
<proteinExistence type="predicted"/>
<name>A0ABR5CH23_9MICO</name>
<evidence type="ECO:0008006" key="3">
    <source>
        <dbReference type="Google" id="ProtNLM"/>
    </source>
</evidence>
<reference evidence="1 2" key="1">
    <citation type="journal article" date="2001" name="Int. J. Syst. Evol. Microbiol.">
        <title>Agreia bicolorata gen. nov., sp. nov., to accommodate actinobacteria isolated from narrow reed grass infected by the nematode Heteroanguina graminophila.</title>
        <authorList>
            <person name="Evtushenko L.I."/>
            <person name="Dorofeeva L.V."/>
            <person name="Dobrovolskaya T.G."/>
            <person name="Streshinskaya G.M."/>
            <person name="Subbotin S.A."/>
            <person name="Tiedje J.M."/>
        </authorList>
    </citation>
    <scope>NUCLEOTIDE SEQUENCE [LARGE SCALE GENOMIC DNA]</scope>
    <source>
        <strain evidence="1 2">VKM Ac-1804</strain>
    </source>
</reference>
<protein>
    <recommendedName>
        <fullName evidence="3">Excreted virulence factor EspC, type VII ESX diderm</fullName>
    </recommendedName>
</protein>
<sequence length="131" mass="13505">MNIIKGFRDMGAMLNAAPGLIESANEMSAQAKAMQAPAAGFSAGAYGFGAPVQIEPNPANLVPIAGVDIELWARIAKGIAPYGYDVSKLPAVAASFGVAPADWAVAVEGWNTRLSADPGVAQRFNAIYRAA</sequence>
<keyword evidence="2" id="KW-1185">Reference proteome</keyword>
<organism evidence="1 2">
    <name type="scientific">Agreia bicolorata</name>
    <dbReference type="NCBI Taxonomy" id="110935"/>
    <lineage>
        <taxon>Bacteria</taxon>
        <taxon>Bacillati</taxon>
        <taxon>Actinomycetota</taxon>
        <taxon>Actinomycetes</taxon>
        <taxon>Micrococcales</taxon>
        <taxon>Microbacteriaceae</taxon>
        <taxon>Agreia</taxon>
    </lineage>
</organism>